<evidence type="ECO:0000256" key="2">
    <source>
        <dbReference type="ARBA" id="ARBA00007161"/>
    </source>
</evidence>
<dbReference type="Pfam" id="PF01145">
    <property type="entry name" value="Band_7"/>
    <property type="match status" value="1"/>
</dbReference>
<dbReference type="RefSeq" id="XP_051444222.1">
    <property type="nucleotide sequence ID" value="XM_051589402.1"/>
</dbReference>
<proteinExistence type="inferred from homology"/>
<keyword evidence="9" id="KW-1185">Reference proteome</keyword>
<keyword evidence="4" id="KW-0472">Membrane</keyword>
<feature type="domain" description="Band 7" evidence="7">
    <location>
        <begin position="4"/>
        <end position="179"/>
    </location>
</feature>
<name>A0AAD5E8R8_UMBRA</name>
<protein>
    <recommendedName>
        <fullName evidence="7">Band 7 domain-containing protein</fullName>
    </recommendedName>
</protein>
<comment type="subcellular location">
    <subcellularLocation>
        <location evidence="1">Cell membrane</location>
    </subcellularLocation>
</comment>
<comment type="similarity">
    <text evidence="2 5">Belongs to the band 7/mec-2 family. Flotillin subfamily.</text>
</comment>
<comment type="caution">
    <text evidence="8">The sequence shown here is derived from an EMBL/GenBank/DDBJ whole genome shotgun (WGS) entry which is preliminary data.</text>
</comment>
<evidence type="ECO:0000313" key="8">
    <source>
        <dbReference type="EMBL" id="KAI8579218.1"/>
    </source>
</evidence>
<feature type="coiled-coil region" evidence="6">
    <location>
        <begin position="214"/>
        <end position="241"/>
    </location>
</feature>
<dbReference type="Proteomes" id="UP001206595">
    <property type="component" value="Unassembled WGS sequence"/>
</dbReference>
<evidence type="ECO:0000259" key="7">
    <source>
        <dbReference type="Pfam" id="PF01145"/>
    </source>
</evidence>
<dbReference type="PANTHER" id="PTHR13806">
    <property type="entry name" value="FLOTILLIN-RELATED"/>
    <property type="match status" value="1"/>
</dbReference>
<dbReference type="Gene3D" id="3.30.479.30">
    <property type="entry name" value="Band 7 domain"/>
    <property type="match status" value="1"/>
</dbReference>
<dbReference type="GO" id="GO:0005886">
    <property type="term" value="C:plasma membrane"/>
    <property type="evidence" value="ECO:0007669"/>
    <property type="project" value="UniProtKB-SubCell"/>
</dbReference>
<dbReference type="SUPFAM" id="SSF117892">
    <property type="entry name" value="Band 7/SPFH domain"/>
    <property type="match status" value="1"/>
</dbReference>
<gene>
    <name evidence="8" type="ORF">K450DRAFT_243313</name>
</gene>
<evidence type="ECO:0000256" key="4">
    <source>
        <dbReference type="ARBA" id="ARBA00023136"/>
    </source>
</evidence>
<evidence type="ECO:0000256" key="5">
    <source>
        <dbReference type="RuleBase" id="RU366054"/>
    </source>
</evidence>
<keyword evidence="6" id="KW-0175">Coiled coil</keyword>
<dbReference type="PANTHER" id="PTHR13806:SF31">
    <property type="entry name" value="FLOTILLIN-LIKE PROTEIN 1-RELATED"/>
    <property type="match status" value="1"/>
</dbReference>
<dbReference type="EMBL" id="MU620922">
    <property type="protein sequence ID" value="KAI8579218.1"/>
    <property type="molecule type" value="Genomic_DNA"/>
</dbReference>
<evidence type="ECO:0000256" key="1">
    <source>
        <dbReference type="ARBA" id="ARBA00004236"/>
    </source>
</evidence>
<dbReference type="GeneID" id="75914747"/>
<dbReference type="InterPro" id="IPR001107">
    <property type="entry name" value="Band_7"/>
</dbReference>
<organism evidence="8 9">
    <name type="scientific">Umbelopsis ramanniana AG</name>
    <dbReference type="NCBI Taxonomy" id="1314678"/>
    <lineage>
        <taxon>Eukaryota</taxon>
        <taxon>Fungi</taxon>
        <taxon>Fungi incertae sedis</taxon>
        <taxon>Mucoromycota</taxon>
        <taxon>Mucoromycotina</taxon>
        <taxon>Umbelopsidomycetes</taxon>
        <taxon>Umbelopsidales</taxon>
        <taxon>Umbelopsidaceae</taxon>
        <taxon>Umbelopsis</taxon>
    </lineage>
</organism>
<dbReference type="CDD" id="cd03399">
    <property type="entry name" value="SPFH_flotillin"/>
    <property type="match status" value="1"/>
</dbReference>
<reference evidence="8" key="2">
    <citation type="journal article" date="2022" name="Proc. Natl. Acad. Sci. U.S.A.">
        <title>Diploid-dominant life cycles characterize the early evolution of Fungi.</title>
        <authorList>
            <person name="Amses K.R."/>
            <person name="Simmons D.R."/>
            <person name="Longcore J.E."/>
            <person name="Mondo S.J."/>
            <person name="Seto K."/>
            <person name="Jeronimo G.H."/>
            <person name="Bonds A.E."/>
            <person name="Quandt C.A."/>
            <person name="Davis W.J."/>
            <person name="Chang Y."/>
            <person name="Federici B.A."/>
            <person name="Kuo A."/>
            <person name="LaButti K."/>
            <person name="Pangilinan J."/>
            <person name="Andreopoulos W."/>
            <person name="Tritt A."/>
            <person name="Riley R."/>
            <person name="Hundley H."/>
            <person name="Johnson J."/>
            <person name="Lipzen A."/>
            <person name="Barry K."/>
            <person name="Lang B.F."/>
            <person name="Cuomo C.A."/>
            <person name="Buchler N.E."/>
            <person name="Grigoriev I.V."/>
            <person name="Spatafora J.W."/>
            <person name="Stajich J.E."/>
            <person name="James T.Y."/>
        </authorList>
    </citation>
    <scope>NUCLEOTIDE SEQUENCE</scope>
    <source>
        <strain evidence="8">AG</strain>
    </source>
</reference>
<reference evidence="8" key="1">
    <citation type="submission" date="2021-06" db="EMBL/GenBank/DDBJ databases">
        <authorList>
            <consortium name="DOE Joint Genome Institute"/>
            <person name="Mondo S.J."/>
            <person name="Amses K.R."/>
            <person name="Simmons D.R."/>
            <person name="Longcore J.E."/>
            <person name="Seto K."/>
            <person name="Alves G.H."/>
            <person name="Bonds A.E."/>
            <person name="Quandt C.A."/>
            <person name="Davis W.J."/>
            <person name="Chang Y."/>
            <person name="Letcher P.M."/>
            <person name="Powell M.J."/>
            <person name="Kuo A."/>
            <person name="Labutti K."/>
            <person name="Pangilinan J."/>
            <person name="Andreopoulos W."/>
            <person name="Tritt A."/>
            <person name="Riley R."/>
            <person name="Hundley H."/>
            <person name="Johnson J."/>
            <person name="Lipzen A."/>
            <person name="Barry K."/>
            <person name="Berbee M.L."/>
            <person name="Buchler N.E."/>
            <person name="Grigoriev I.V."/>
            <person name="Spatafora J.W."/>
            <person name="Stajich J.E."/>
            <person name="James T.Y."/>
        </authorList>
    </citation>
    <scope>NUCLEOTIDE SEQUENCE</scope>
    <source>
        <strain evidence="8">AG</strain>
    </source>
</reference>
<evidence type="ECO:0000313" key="9">
    <source>
        <dbReference type="Proteomes" id="UP001206595"/>
    </source>
</evidence>
<dbReference type="InterPro" id="IPR027705">
    <property type="entry name" value="Flotillin_fam"/>
</dbReference>
<keyword evidence="3" id="KW-1003">Cell membrane</keyword>
<accession>A0AAD5E8R8</accession>
<dbReference type="InterPro" id="IPR036013">
    <property type="entry name" value="Band_7/SPFH_dom_sf"/>
</dbReference>
<dbReference type="AlphaFoldDB" id="A0AAD5E8R8"/>
<sequence>MYKVAEANQYVVKTGFGVDDIQVCKKCMVWPGQTAQYFDVTPHNFELSLHAMSVEKLEFLLPAVMTIGPKIELPSLVKYARLMTGRTKSNVPELVKGIIEGETRVIAAGMSMEEIFKDRKAFKENIIRNVQSELDHFGLYCYNTNIKSLQDTPGSEYFSYMRMKTQEGAVNQAKIDVADARFKGDVGEKEKVGMTRQEVGRIEADTVIYENEKKAAISQANARLEARRAEFDRQVETAKIEAKQASSTRQIELQRDYEEKRQLAETERLRADVVAKWKAEYEVGVQKANTELYNQQRKADAELFKKQQEAEGMFITASKAAEAQMKKADAYLYEKQKEAEAISEVMAAQANGLKMLVGAFNGDTNAALNYLMVERGTFQAMAKENANAIKGLNPKITVWNQDGKAQSNPIADIYKSLPPLIDTVREQTGISPPTWLANMTPNANEIAKSQTLVNGKA</sequence>
<evidence type="ECO:0000256" key="6">
    <source>
        <dbReference type="SAM" id="Coils"/>
    </source>
</evidence>
<evidence type="ECO:0000256" key="3">
    <source>
        <dbReference type="ARBA" id="ARBA00022475"/>
    </source>
</evidence>